<comment type="caution">
    <text evidence="7">The sequence shown here is derived from an EMBL/GenBank/DDBJ whole genome shotgun (WGS) entry which is preliminary data.</text>
</comment>
<keyword evidence="5" id="KW-0231">Viral genome packaging</keyword>
<evidence type="ECO:0000256" key="3">
    <source>
        <dbReference type="ARBA" id="ARBA00022612"/>
    </source>
</evidence>
<keyword evidence="3" id="KW-1188">Viral release from host cell</keyword>
<evidence type="ECO:0000313" key="7">
    <source>
        <dbReference type="EMBL" id="KKL87753.1"/>
    </source>
</evidence>
<protein>
    <recommendedName>
        <fullName evidence="8">Bacteriophage head to tail connecting protein</fullName>
    </recommendedName>
</protein>
<dbReference type="GO" id="GO:0044423">
    <property type="term" value="C:virion component"/>
    <property type="evidence" value="ECO:0007669"/>
    <property type="project" value="UniProtKB-KW"/>
</dbReference>
<dbReference type="Pfam" id="PF12236">
    <property type="entry name" value="Head-tail_con"/>
    <property type="match status" value="1"/>
</dbReference>
<dbReference type="AlphaFoldDB" id="A0A0F9FNF2"/>
<keyword evidence="4" id="KW-0946">Virion</keyword>
<dbReference type="EMBL" id="LAZR01020749">
    <property type="protein sequence ID" value="KKL87753.1"/>
    <property type="molecule type" value="Genomic_DNA"/>
</dbReference>
<evidence type="ECO:0000256" key="2">
    <source>
        <dbReference type="ARBA" id="ARBA00022595"/>
    </source>
</evidence>
<organism evidence="7">
    <name type="scientific">marine sediment metagenome</name>
    <dbReference type="NCBI Taxonomy" id="412755"/>
    <lineage>
        <taxon>unclassified sequences</taxon>
        <taxon>metagenomes</taxon>
        <taxon>ecological metagenomes</taxon>
    </lineage>
</organism>
<comment type="subcellular location">
    <subcellularLocation>
        <location evidence="1">Virion</location>
    </subcellularLocation>
</comment>
<accession>A0A0F9FNF2</accession>
<name>A0A0F9FNF2_9ZZZZ</name>
<reference evidence="7" key="1">
    <citation type="journal article" date="2015" name="Nature">
        <title>Complex archaea that bridge the gap between prokaryotes and eukaryotes.</title>
        <authorList>
            <person name="Spang A."/>
            <person name="Saw J.H."/>
            <person name="Jorgensen S.L."/>
            <person name="Zaremba-Niedzwiedzka K."/>
            <person name="Martijn J."/>
            <person name="Lind A.E."/>
            <person name="van Eijk R."/>
            <person name="Schleper C."/>
            <person name="Guy L."/>
            <person name="Ettema T.J."/>
        </authorList>
    </citation>
    <scope>NUCLEOTIDE SEQUENCE</scope>
</reference>
<evidence type="ECO:0000256" key="1">
    <source>
        <dbReference type="ARBA" id="ARBA00004328"/>
    </source>
</evidence>
<dbReference type="GO" id="GO:0046718">
    <property type="term" value="P:symbiont entry into host cell"/>
    <property type="evidence" value="ECO:0007669"/>
    <property type="project" value="UniProtKB-KW"/>
</dbReference>
<keyword evidence="2" id="KW-1162">Viral penetration into host cytoplasm</keyword>
<evidence type="ECO:0000256" key="6">
    <source>
        <dbReference type="ARBA" id="ARBA00023296"/>
    </source>
</evidence>
<sequence length="539" mass="61188">MSRAEDLIALYNFELSKAMTFRTLYQNVADLMFPHENSITRVEHPGREKTEVVDQTGVMAAIEMTNGLSVNLFPPGQRFYNVVMSDRRLNEIESVKQALGQITEISHEKRVNSNFMLQANETLRSITVFGTGNLFSEWVPGIGLNYRDYDVGQYLIMENTKGLVDTMIIRFPKTARQATQEWPDGAGKSVAEAMVEPKNRNKIFWFLRVIRPRENRNPRFTDNLNMPFESIDVSFKDKVEIAVGGFDEFPHFVTRWSKSSTEIWGRGQGTVALPSVRELQVVKRDFTECGNKHNNPALEVLESFEGEVKVFAGAMNYVTELNSIKAIDRNALGNFPMTKDFLEMERDEIRKTMFNDIFIMLRDLKGDRRNELEIRARLTEGLERLSWPIGRIQQEWLSPMVTRDILLLLRNGQLPPLPPEMQGKLFKIEYLGRLALELNSQQAKGWQQWAATGAEFEATFPGITDNIDIDGGFRRLGETLGVSVEDMSSEDEVAVKRENRAVKEQQELELKMAQIAGPAYQSATKAPEAGSLAEALVGA</sequence>
<evidence type="ECO:0000256" key="4">
    <source>
        <dbReference type="ARBA" id="ARBA00022844"/>
    </source>
</evidence>
<proteinExistence type="predicted"/>
<evidence type="ECO:0008006" key="8">
    <source>
        <dbReference type="Google" id="ProtNLM"/>
    </source>
</evidence>
<gene>
    <name evidence="7" type="ORF">LCGC14_1931560</name>
</gene>
<keyword evidence="6" id="KW-1160">Virus entry into host cell</keyword>
<evidence type="ECO:0000256" key="5">
    <source>
        <dbReference type="ARBA" id="ARBA00023219"/>
    </source>
</evidence>
<dbReference type="InterPro" id="IPR020991">
    <property type="entry name" value="Connector_podovirus"/>
</dbReference>